<name>A0ABN8I9P6_9NEOP</name>
<protein>
    <submittedName>
        <fullName evidence="2">Uncharacterized protein</fullName>
    </submittedName>
</protein>
<reference evidence="2" key="1">
    <citation type="submission" date="2022-03" db="EMBL/GenBank/DDBJ databases">
        <authorList>
            <person name="Martin H S."/>
        </authorList>
    </citation>
    <scope>NUCLEOTIDE SEQUENCE</scope>
</reference>
<accession>A0ABN8I9P6</accession>
<organism evidence="2 3">
    <name type="scientific">Iphiclides podalirius</name>
    <name type="common">scarce swallowtail</name>
    <dbReference type="NCBI Taxonomy" id="110791"/>
    <lineage>
        <taxon>Eukaryota</taxon>
        <taxon>Metazoa</taxon>
        <taxon>Ecdysozoa</taxon>
        <taxon>Arthropoda</taxon>
        <taxon>Hexapoda</taxon>
        <taxon>Insecta</taxon>
        <taxon>Pterygota</taxon>
        <taxon>Neoptera</taxon>
        <taxon>Endopterygota</taxon>
        <taxon>Lepidoptera</taxon>
        <taxon>Glossata</taxon>
        <taxon>Ditrysia</taxon>
        <taxon>Papilionoidea</taxon>
        <taxon>Papilionidae</taxon>
        <taxon>Papilioninae</taxon>
        <taxon>Iphiclides</taxon>
    </lineage>
</organism>
<dbReference type="EMBL" id="OW152832">
    <property type="protein sequence ID" value="CAH2051649.1"/>
    <property type="molecule type" value="Genomic_DNA"/>
</dbReference>
<dbReference type="Proteomes" id="UP000837857">
    <property type="component" value="Chromosome 20"/>
</dbReference>
<evidence type="ECO:0000256" key="1">
    <source>
        <dbReference type="SAM" id="MobiDB-lite"/>
    </source>
</evidence>
<feature type="region of interest" description="Disordered" evidence="1">
    <location>
        <begin position="56"/>
        <end position="80"/>
    </location>
</feature>
<feature type="non-terminal residue" evidence="2">
    <location>
        <position position="80"/>
    </location>
</feature>
<evidence type="ECO:0000313" key="3">
    <source>
        <dbReference type="Proteomes" id="UP000837857"/>
    </source>
</evidence>
<feature type="compositionally biased region" description="Basic and acidic residues" evidence="1">
    <location>
        <begin position="70"/>
        <end position="80"/>
    </location>
</feature>
<evidence type="ECO:0000313" key="2">
    <source>
        <dbReference type="EMBL" id="CAH2051649.1"/>
    </source>
</evidence>
<gene>
    <name evidence="2" type="ORF">IPOD504_LOCUS7873</name>
</gene>
<sequence length="80" mass="9349">MYRQLREASRNYLKRWLSRNDKRDPADYKVQPRHPIRIRGRHARLAPLASAVIMARGTAPSERPASFLSAERRDHGRAEL</sequence>
<keyword evidence="3" id="KW-1185">Reference proteome</keyword>
<proteinExistence type="predicted"/>